<accession>A0A172TEQ3</accession>
<keyword evidence="4 7" id="KW-0418">Kinase</keyword>
<dbReference type="STRING" id="1178515.SY83_03495"/>
<dbReference type="PROSITE" id="PS00584">
    <property type="entry name" value="PFKB_KINASES_2"/>
    <property type="match status" value="1"/>
</dbReference>
<name>A0A172TEQ3_9BACL</name>
<evidence type="ECO:0000256" key="3">
    <source>
        <dbReference type="ARBA" id="ARBA00022741"/>
    </source>
</evidence>
<dbReference type="Gene3D" id="3.40.1190.20">
    <property type="match status" value="1"/>
</dbReference>
<evidence type="ECO:0000256" key="5">
    <source>
        <dbReference type="ARBA" id="ARBA00022840"/>
    </source>
</evidence>
<keyword evidence="8" id="KW-1185">Reference proteome</keyword>
<dbReference type="PANTHER" id="PTHR43085">
    <property type="entry name" value="HEXOKINASE FAMILY MEMBER"/>
    <property type="match status" value="1"/>
</dbReference>
<dbReference type="InterPro" id="IPR002173">
    <property type="entry name" value="Carboh/pur_kinase_PfkB_CS"/>
</dbReference>
<dbReference type="CDD" id="cd01167">
    <property type="entry name" value="bac_FRK"/>
    <property type="match status" value="1"/>
</dbReference>
<dbReference type="KEGG" id="pswu:SY83_03495"/>
<dbReference type="Pfam" id="PF00294">
    <property type="entry name" value="PfkB"/>
    <property type="match status" value="1"/>
</dbReference>
<evidence type="ECO:0000259" key="6">
    <source>
        <dbReference type="Pfam" id="PF00294"/>
    </source>
</evidence>
<dbReference type="InterPro" id="IPR050306">
    <property type="entry name" value="PfkB_Carbo_kinase"/>
</dbReference>
<evidence type="ECO:0000256" key="2">
    <source>
        <dbReference type="ARBA" id="ARBA00022679"/>
    </source>
</evidence>
<dbReference type="PANTHER" id="PTHR43085:SF1">
    <property type="entry name" value="PSEUDOURIDINE KINASE-RELATED"/>
    <property type="match status" value="1"/>
</dbReference>
<evidence type="ECO:0000313" key="8">
    <source>
        <dbReference type="Proteomes" id="UP000076927"/>
    </source>
</evidence>
<comment type="similarity">
    <text evidence="1">Belongs to the carbohydrate kinase PfkB family.</text>
</comment>
<protein>
    <submittedName>
        <fullName evidence="7">Sugar kinase</fullName>
    </submittedName>
</protein>
<dbReference type="PATRIC" id="fig|1178515.4.peg.690"/>
<evidence type="ECO:0000313" key="7">
    <source>
        <dbReference type="EMBL" id="ANE45529.1"/>
    </source>
</evidence>
<keyword evidence="3" id="KW-0547">Nucleotide-binding</keyword>
<proteinExistence type="inferred from homology"/>
<dbReference type="GO" id="GO:0005524">
    <property type="term" value="F:ATP binding"/>
    <property type="evidence" value="ECO:0007669"/>
    <property type="project" value="UniProtKB-KW"/>
</dbReference>
<dbReference type="EMBL" id="CP011388">
    <property type="protein sequence ID" value="ANE45529.1"/>
    <property type="molecule type" value="Genomic_DNA"/>
</dbReference>
<dbReference type="SUPFAM" id="SSF53613">
    <property type="entry name" value="Ribokinase-like"/>
    <property type="match status" value="1"/>
</dbReference>
<organism evidence="7 8">
    <name type="scientific">Paenibacillus swuensis</name>
    <dbReference type="NCBI Taxonomy" id="1178515"/>
    <lineage>
        <taxon>Bacteria</taxon>
        <taxon>Bacillati</taxon>
        <taxon>Bacillota</taxon>
        <taxon>Bacilli</taxon>
        <taxon>Bacillales</taxon>
        <taxon>Paenibacillaceae</taxon>
        <taxon>Paenibacillus</taxon>
    </lineage>
</organism>
<dbReference type="AlphaFoldDB" id="A0A172TEQ3"/>
<sequence>MDVVALGELLIDFTPYTGPHGSLFEKNPGGAPANVLAALAKQGKKTAFIGKVGEDHFGHYLEDILRQNGISTEGLVFSETENTTLAFVELDESGDRSFTFYRKPGADYMLSWEEVNQDLIRSARIFHYGSISMTHEPAASATLAAVRLAKEHGLLISYDPNLRLRLWPDPETAKARIREGLPYADVLKLSEEEMEFLTDERDLNAGTARIHNEFGISLICVTRGPAGCFYRAGALTGEVPAYAVDVVDTTGAGDAFLGGVLGRLLDETTNLQQLTAEQYKEIIAYGNATGSLAATSRGGIPSMPSPEQVMNLICKN</sequence>
<keyword evidence="2" id="KW-0808">Transferase</keyword>
<dbReference type="GO" id="GO:0016301">
    <property type="term" value="F:kinase activity"/>
    <property type="evidence" value="ECO:0007669"/>
    <property type="project" value="UniProtKB-KW"/>
</dbReference>
<dbReference type="RefSeq" id="WP_068604286.1">
    <property type="nucleotide sequence ID" value="NZ_CP011388.1"/>
</dbReference>
<dbReference type="OrthoDB" id="9813569at2"/>
<feature type="domain" description="Carbohydrate kinase PfkB" evidence="6">
    <location>
        <begin position="2"/>
        <end position="305"/>
    </location>
</feature>
<gene>
    <name evidence="7" type="ORF">SY83_03495</name>
</gene>
<dbReference type="Proteomes" id="UP000076927">
    <property type="component" value="Chromosome"/>
</dbReference>
<dbReference type="InterPro" id="IPR011611">
    <property type="entry name" value="PfkB_dom"/>
</dbReference>
<reference evidence="7 8" key="1">
    <citation type="submission" date="2015-01" db="EMBL/GenBank/DDBJ databases">
        <title>Paenibacillus swuensis/DY6/whole genome sequencing.</title>
        <authorList>
            <person name="Kim M.K."/>
            <person name="Srinivasan S."/>
            <person name="Lee J.-J."/>
        </authorList>
    </citation>
    <scope>NUCLEOTIDE SEQUENCE [LARGE SCALE GENOMIC DNA]</scope>
    <source>
        <strain evidence="7 8">DY6</strain>
    </source>
</reference>
<dbReference type="InterPro" id="IPR029056">
    <property type="entry name" value="Ribokinase-like"/>
</dbReference>
<keyword evidence="5" id="KW-0067">ATP-binding</keyword>
<evidence type="ECO:0000256" key="1">
    <source>
        <dbReference type="ARBA" id="ARBA00010688"/>
    </source>
</evidence>
<evidence type="ECO:0000256" key="4">
    <source>
        <dbReference type="ARBA" id="ARBA00022777"/>
    </source>
</evidence>